<name>A0ABR2ILU0_9EUKA</name>
<comment type="caution">
    <text evidence="1">The sequence shown here is derived from an EMBL/GenBank/DDBJ whole genome shotgun (WGS) entry which is preliminary data.</text>
</comment>
<keyword evidence="2" id="KW-1185">Reference proteome</keyword>
<accession>A0ABR2ILU0</accession>
<gene>
    <name evidence="1" type="ORF">M9Y10_010753</name>
</gene>
<organism evidence="1 2">
    <name type="scientific">Tritrichomonas musculus</name>
    <dbReference type="NCBI Taxonomy" id="1915356"/>
    <lineage>
        <taxon>Eukaryota</taxon>
        <taxon>Metamonada</taxon>
        <taxon>Parabasalia</taxon>
        <taxon>Tritrichomonadida</taxon>
        <taxon>Tritrichomonadidae</taxon>
        <taxon>Tritrichomonas</taxon>
    </lineage>
</organism>
<sequence length="130" mass="15329">MTNVNENFNDNKMDTSSVHFNETTLMKRGRYDSKYKGGVFNETDEDKLLVIIKGLIDSNELKLLKKLVRYNDTVSEMNAREMNKKFRINGHVFRTRYGKLILIPYKYKYKSVKDQAEVKLNEFVNELSSM</sequence>
<evidence type="ECO:0000313" key="2">
    <source>
        <dbReference type="Proteomes" id="UP001470230"/>
    </source>
</evidence>
<proteinExistence type="predicted"/>
<protein>
    <submittedName>
        <fullName evidence="1">Uncharacterized protein</fullName>
    </submittedName>
</protein>
<dbReference type="Proteomes" id="UP001470230">
    <property type="component" value="Unassembled WGS sequence"/>
</dbReference>
<dbReference type="EMBL" id="JAPFFF010000016">
    <property type="protein sequence ID" value="KAK8865215.1"/>
    <property type="molecule type" value="Genomic_DNA"/>
</dbReference>
<evidence type="ECO:0000313" key="1">
    <source>
        <dbReference type="EMBL" id="KAK8865215.1"/>
    </source>
</evidence>
<reference evidence="1 2" key="1">
    <citation type="submission" date="2024-04" db="EMBL/GenBank/DDBJ databases">
        <title>Tritrichomonas musculus Genome.</title>
        <authorList>
            <person name="Alves-Ferreira E."/>
            <person name="Grigg M."/>
            <person name="Lorenzi H."/>
            <person name="Galac M."/>
        </authorList>
    </citation>
    <scope>NUCLEOTIDE SEQUENCE [LARGE SCALE GENOMIC DNA]</scope>
    <source>
        <strain evidence="1 2">EAF2021</strain>
    </source>
</reference>